<proteinExistence type="predicted"/>
<dbReference type="Gene3D" id="1.20.1050.10">
    <property type="match status" value="1"/>
</dbReference>
<protein>
    <recommendedName>
        <fullName evidence="1">GST C-terminal domain-containing protein</fullName>
    </recommendedName>
</protein>
<dbReference type="PANTHER" id="PTHR44490:SF1">
    <property type="entry name" value="EUKARYOTIC TRANSLATION ELONGATION FACTOR 1 EPSILON-1"/>
    <property type="match status" value="1"/>
</dbReference>
<gene>
    <name evidence="2" type="ORF">PSYICH_LOCUS14817</name>
</gene>
<dbReference type="EMBL" id="OV651820">
    <property type="protein sequence ID" value="CAH1114599.1"/>
    <property type="molecule type" value="Genomic_DNA"/>
</dbReference>
<reference evidence="2" key="1">
    <citation type="submission" date="2022-01" db="EMBL/GenBank/DDBJ databases">
        <authorList>
            <person name="King R."/>
        </authorList>
    </citation>
    <scope>NUCLEOTIDE SEQUENCE</scope>
</reference>
<feature type="domain" description="GST C-terminal" evidence="1">
    <location>
        <begin position="1"/>
        <end position="157"/>
    </location>
</feature>
<accession>A0A9P0DA09</accession>
<dbReference type="InterPro" id="IPR036282">
    <property type="entry name" value="Glutathione-S-Trfase_C_sf"/>
</dbReference>
<dbReference type="Pfam" id="PF21972">
    <property type="entry name" value="Arc1p_N_like"/>
    <property type="match status" value="1"/>
</dbReference>
<organism evidence="2 3">
    <name type="scientific">Psylliodes chrysocephalus</name>
    <dbReference type="NCBI Taxonomy" id="3402493"/>
    <lineage>
        <taxon>Eukaryota</taxon>
        <taxon>Metazoa</taxon>
        <taxon>Ecdysozoa</taxon>
        <taxon>Arthropoda</taxon>
        <taxon>Hexapoda</taxon>
        <taxon>Insecta</taxon>
        <taxon>Pterygota</taxon>
        <taxon>Neoptera</taxon>
        <taxon>Endopterygota</taxon>
        <taxon>Coleoptera</taxon>
        <taxon>Polyphaga</taxon>
        <taxon>Cucujiformia</taxon>
        <taxon>Chrysomeloidea</taxon>
        <taxon>Chrysomelidae</taxon>
        <taxon>Galerucinae</taxon>
        <taxon>Alticini</taxon>
        <taxon>Psylliodes</taxon>
    </lineage>
</organism>
<dbReference type="InterPro" id="IPR053837">
    <property type="entry name" value="AIMP3/p18_C"/>
</dbReference>
<dbReference type="PANTHER" id="PTHR44490">
    <property type="entry name" value="EUKARYOTIC TRANSLATION ELONGATION FACTOR 1 EPSILON-1"/>
    <property type="match status" value="1"/>
</dbReference>
<keyword evidence="3" id="KW-1185">Reference proteome</keyword>
<dbReference type="InterPro" id="IPR042450">
    <property type="entry name" value="EEF1E1"/>
</dbReference>
<dbReference type="GO" id="GO:0043517">
    <property type="term" value="P:positive regulation of DNA damage response, signal transduction by p53 class mediator"/>
    <property type="evidence" value="ECO:0007669"/>
    <property type="project" value="InterPro"/>
</dbReference>
<dbReference type="AlphaFoldDB" id="A0A9P0DA09"/>
<dbReference type="Proteomes" id="UP001153636">
    <property type="component" value="Chromosome 8"/>
</dbReference>
<dbReference type="GO" id="GO:0005634">
    <property type="term" value="C:nucleus"/>
    <property type="evidence" value="ECO:0007669"/>
    <property type="project" value="TreeGrafter"/>
</dbReference>
<name>A0A9P0DA09_9CUCU</name>
<evidence type="ECO:0000259" key="1">
    <source>
        <dbReference type="PROSITE" id="PS50405"/>
    </source>
</evidence>
<evidence type="ECO:0000313" key="3">
    <source>
        <dbReference type="Proteomes" id="UP001153636"/>
    </source>
</evidence>
<dbReference type="InterPro" id="IPR053836">
    <property type="entry name" value="Arc1-like_N"/>
</dbReference>
<dbReference type="OrthoDB" id="19141at2759"/>
<sequence length="165" mass="18878">MVVNIQKNLNQIASLLKIKLDDAKINKIPNSGVTNKVFQLVSAPNSSLGPKNQMEILEVQQWIEYINVYVVHVDSPQNARIVLKELNEILAEKTYLVGFRLTIADILLFYTLKKVMRSLSGLDKENYLNLCRWFDNLQHDALIRPNNEVIDFSSNYLAALVPARH</sequence>
<dbReference type="InterPro" id="IPR010987">
    <property type="entry name" value="Glutathione-S-Trfase_C-like"/>
</dbReference>
<evidence type="ECO:0000313" key="2">
    <source>
        <dbReference type="EMBL" id="CAH1114599.1"/>
    </source>
</evidence>
<dbReference type="PROSITE" id="PS50405">
    <property type="entry name" value="GST_CTER"/>
    <property type="match status" value="1"/>
</dbReference>
<dbReference type="GO" id="GO:0005737">
    <property type="term" value="C:cytoplasm"/>
    <property type="evidence" value="ECO:0007669"/>
    <property type="project" value="TreeGrafter"/>
</dbReference>
<dbReference type="CDD" id="cd10305">
    <property type="entry name" value="GST_C_AIMP3"/>
    <property type="match status" value="1"/>
</dbReference>
<dbReference type="GO" id="GO:0017101">
    <property type="term" value="C:aminoacyl-tRNA synthetase multienzyme complex"/>
    <property type="evidence" value="ECO:0007669"/>
    <property type="project" value="InterPro"/>
</dbReference>
<dbReference type="SUPFAM" id="SSF47616">
    <property type="entry name" value="GST C-terminal domain-like"/>
    <property type="match status" value="1"/>
</dbReference>